<dbReference type="AlphaFoldDB" id="A0A6P7FNW3"/>
<dbReference type="InParanoid" id="A0A6P7FNW3"/>
<sequence length="187" mass="20850">MKIFGYKREKNLNQGTCVFKTKKMKLNLIVIAFAICIYGIQSHAVPGSSEISPESAQALLNIVKKLLEESKNPVHVQKKIIEKTQTLKNKLEITHSERSLIPDLQYLVALILNGLGDVVGLLLPPGQDLYHVIAKGLQKVVRWFVHDNEPLLELLDKLIVAGENIARVAINSAIRILLGQPMVNFIV</sequence>
<keyword evidence="1" id="KW-0472">Membrane</keyword>
<gene>
    <name evidence="2" type="primary">LOC114331187</name>
</gene>
<feature type="transmembrane region" description="Helical" evidence="1">
    <location>
        <begin position="26"/>
        <end position="45"/>
    </location>
</feature>
<dbReference type="RefSeq" id="XP_028136482.1">
    <property type="nucleotide sequence ID" value="XM_028280681.1"/>
</dbReference>
<reference evidence="2" key="1">
    <citation type="submission" date="2025-08" db="UniProtKB">
        <authorList>
            <consortium name="RefSeq"/>
        </authorList>
    </citation>
    <scope>IDENTIFICATION</scope>
    <source>
        <tissue evidence="2">Whole insect</tissue>
    </source>
</reference>
<protein>
    <submittedName>
        <fullName evidence="2">Uncharacterized protein LOC114331187</fullName>
    </submittedName>
</protein>
<organism evidence="2">
    <name type="scientific">Diabrotica virgifera virgifera</name>
    <name type="common">western corn rootworm</name>
    <dbReference type="NCBI Taxonomy" id="50390"/>
    <lineage>
        <taxon>Eukaryota</taxon>
        <taxon>Metazoa</taxon>
        <taxon>Ecdysozoa</taxon>
        <taxon>Arthropoda</taxon>
        <taxon>Hexapoda</taxon>
        <taxon>Insecta</taxon>
        <taxon>Pterygota</taxon>
        <taxon>Neoptera</taxon>
        <taxon>Endopterygota</taxon>
        <taxon>Coleoptera</taxon>
        <taxon>Polyphaga</taxon>
        <taxon>Cucujiformia</taxon>
        <taxon>Chrysomeloidea</taxon>
        <taxon>Chrysomelidae</taxon>
        <taxon>Galerucinae</taxon>
        <taxon>Diabroticina</taxon>
        <taxon>Diabroticites</taxon>
        <taxon>Diabrotica</taxon>
    </lineage>
</organism>
<name>A0A6P7FNW3_DIAVI</name>
<evidence type="ECO:0000313" key="2">
    <source>
        <dbReference type="RefSeq" id="XP_028136482.1"/>
    </source>
</evidence>
<proteinExistence type="predicted"/>
<evidence type="ECO:0000256" key="1">
    <source>
        <dbReference type="SAM" id="Phobius"/>
    </source>
</evidence>
<keyword evidence="1" id="KW-0812">Transmembrane</keyword>
<accession>A0A6P7FNW3</accession>
<keyword evidence="1" id="KW-1133">Transmembrane helix</keyword>